<dbReference type="FunCoup" id="A0A6P7FCJ4">
    <property type="interactions" value="795"/>
</dbReference>
<comment type="subcellular location">
    <subcellularLocation>
        <location evidence="1">Nucleus</location>
    </subcellularLocation>
</comment>
<evidence type="ECO:0000256" key="5">
    <source>
        <dbReference type="ARBA" id="ARBA00023125"/>
    </source>
</evidence>
<dbReference type="GO" id="GO:0006284">
    <property type="term" value="P:base-excision repair"/>
    <property type="evidence" value="ECO:0007669"/>
    <property type="project" value="InterPro"/>
</dbReference>
<dbReference type="PANTHER" id="PTHR13235">
    <property type="entry name" value="SINGLE-STRAND SELECTIVE MONOFUNCTIONAL URACIL DNA GLYCOSYLASE"/>
    <property type="match status" value="1"/>
</dbReference>
<dbReference type="GO" id="GO:0005634">
    <property type="term" value="C:nucleus"/>
    <property type="evidence" value="ECO:0007669"/>
    <property type="project" value="UniProtKB-SubCell"/>
</dbReference>
<keyword evidence="6" id="KW-0234">DNA repair</keyword>
<evidence type="ECO:0000256" key="1">
    <source>
        <dbReference type="ARBA" id="ARBA00004123"/>
    </source>
</evidence>
<dbReference type="GO" id="GO:0003677">
    <property type="term" value="F:DNA binding"/>
    <property type="evidence" value="ECO:0007669"/>
    <property type="project" value="UniProtKB-KW"/>
</dbReference>
<evidence type="ECO:0000313" key="9">
    <source>
        <dbReference type="EnsemblMetazoa" id="XP_028131125.1"/>
    </source>
</evidence>
<name>A0A6P7FCJ4_DIAVI</name>
<evidence type="ECO:0000256" key="7">
    <source>
        <dbReference type="ARBA" id="ARBA00023242"/>
    </source>
</evidence>
<dbReference type="InterPro" id="IPR036895">
    <property type="entry name" value="Uracil-DNA_glycosylase-like_sf"/>
</dbReference>
<dbReference type="GeneID" id="114326871"/>
<gene>
    <name evidence="11" type="primary">LOC114326871</name>
</gene>
<dbReference type="GO" id="GO:0017065">
    <property type="term" value="F:single-strand selective uracil DNA N-glycosylase activity"/>
    <property type="evidence" value="ECO:0007669"/>
    <property type="project" value="InterPro"/>
</dbReference>
<dbReference type="RefSeq" id="XP_028131125.1">
    <property type="nucleotide sequence ID" value="XM_028275324.1"/>
</dbReference>
<keyword evidence="7" id="KW-0539">Nucleus</keyword>
<evidence type="ECO:0000313" key="11">
    <source>
        <dbReference type="RefSeq" id="XP_028131125.1"/>
    </source>
</evidence>
<keyword evidence="3" id="KW-0227">DNA damage</keyword>
<dbReference type="Proteomes" id="UP001652700">
    <property type="component" value="Unplaced"/>
</dbReference>
<evidence type="ECO:0000256" key="6">
    <source>
        <dbReference type="ARBA" id="ARBA00023204"/>
    </source>
</evidence>
<dbReference type="PANTHER" id="PTHR13235:SF2">
    <property type="entry name" value="SINGLE-STRAND SELECTIVE MONOFUNCTIONAL URACIL DNA GLYCOSYLASE"/>
    <property type="match status" value="1"/>
</dbReference>
<evidence type="ECO:0000256" key="2">
    <source>
        <dbReference type="ARBA" id="ARBA00007889"/>
    </source>
</evidence>
<proteinExistence type="inferred from homology"/>
<feature type="domain" description="Uracil-DNA glycosylase-like" evidence="8">
    <location>
        <begin position="91"/>
        <end position="274"/>
    </location>
</feature>
<dbReference type="FunFam" id="3.40.470.10:FF:000005">
    <property type="entry name" value="Single-strand selective monofunctional uracil DNA glycosylase"/>
    <property type="match status" value="1"/>
</dbReference>
<dbReference type="SUPFAM" id="SSF52141">
    <property type="entry name" value="Uracil-DNA glycosylase-like"/>
    <property type="match status" value="1"/>
</dbReference>
<evidence type="ECO:0000313" key="10">
    <source>
        <dbReference type="Proteomes" id="UP001652700"/>
    </source>
</evidence>
<dbReference type="Pfam" id="PF03167">
    <property type="entry name" value="UDG"/>
    <property type="match status" value="1"/>
</dbReference>
<dbReference type="GO" id="GO:0000703">
    <property type="term" value="F:oxidized pyrimidine nucleobase lesion DNA N-glycosylase activity"/>
    <property type="evidence" value="ECO:0007669"/>
    <property type="project" value="TreeGrafter"/>
</dbReference>
<dbReference type="InterPro" id="IPR039134">
    <property type="entry name" value="SMUG1"/>
</dbReference>
<dbReference type="AlphaFoldDB" id="A0A6P7FCJ4"/>
<keyword evidence="10" id="KW-1185">Reference proteome</keyword>
<dbReference type="OrthoDB" id="408702at2759"/>
<organism evidence="11">
    <name type="scientific">Diabrotica virgifera virgifera</name>
    <name type="common">western corn rootworm</name>
    <dbReference type="NCBI Taxonomy" id="50390"/>
    <lineage>
        <taxon>Eukaryota</taxon>
        <taxon>Metazoa</taxon>
        <taxon>Ecdysozoa</taxon>
        <taxon>Arthropoda</taxon>
        <taxon>Hexapoda</taxon>
        <taxon>Insecta</taxon>
        <taxon>Pterygota</taxon>
        <taxon>Neoptera</taxon>
        <taxon>Endopterygota</taxon>
        <taxon>Coleoptera</taxon>
        <taxon>Polyphaga</taxon>
        <taxon>Cucujiformia</taxon>
        <taxon>Chrysomeloidea</taxon>
        <taxon>Chrysomelidae</taxon>
        <taxon>Galerucinae</taxon>
        <taxon>Diabroticina</taxon>
        <taxon>Diabroticites</taxon>
        <taxon>Diabrotica</taxon>
    </lineage>
</organism>
<dbReference type="InterPro" id="IPR005122">
    <property type="entry name" value="Uracil-DNA_glycosylase-like"/>
</dbReference>
<sequence length="290" mass="33086">MLKRKISIAENTEETNKQIKVENNNEGNIVTSQYFQNIPKVEETIADQLLQLQRELNNSLNGLNLKTGPVEYVYNPLLYAFDPYEKYIRKYCTSTKELLFIGMNPGPFGMCQTGIPFGDPICVRQFLQIEGIVNKPEVECPSRIITGFGSSRREISGKRLWEFFENLCGSPEKFFENALLLNFCPIALMKSNGSNVTPADIKDIKVRKSLEAACNNWYLEVIKLIKPKFIVAVGGYIDKKTKELFKANNIDDIQILCMPHPSPRSVGNQNWHEKAQKFIDDNNLIGYFQA</sequence>
<dbReference type="InParanoid" id="A0A6P7FCJ4"/>
<reference evidence="11" key="1">
    <citation type="submission" date="2025-04" db="UniProtKB">
        <authorList>
            <consortium name="RefSeq"/>
        </authorList>
    </citation>
    <scope>IDENTIFICATION</scope>
    <source>
        <tissue evidence="11">Whole insect</tissue>
    </source>
</reference>
<evidence type="ECO:0000256" key="4">
    <source>
        <dbReference type="ARBA" id="ARBA00022801"/>
    </source>
</evidence>
<dbReference type="Gene3D" id="3.40.470.10">
    <property type="entry name" value="Uracil-DNA glycosylase-like domain"/>
    <property type="match status" value="1"/>
</dbReference>
<evidence type="ECO:0000256" key="3">
    <source>
        <dbReference type="ARBA" id="ARBA00022763"/>
    </source>
</evidence>
<dbReference type="EnsemblMetazoa" id="XM_028275324.2">
    <property type="protein sequence ID" value="XP_028131125.1"/>
    <property type="gene ID" value="LOC114326871"/>
</dbReference>
<reference evidence="9" key="2">
    <citation type="submission" date="2025-05" db="UniProtKB">
        <authorList>
            <consortium name="EnsemblMetazoa"/>
        </authorList>
    </citation>
    <scope>IDENTIFICATION</scope>
</reference>
<accession>A0A6P7FCJ4</accession>
<protein>
    <submittedName>
        <fullName evidence="11">Single-strand selective monofunctional uracil DNA glycosylase-like isoform X1</fullName>
    </submittedName>
</protein>
<keyword evidence="4" id="KW-0378">Hydrolase</keyword>
<evidence type="ECO:0000259" key="8">
    <source>
        <dbReference type="Pfam" id="PF03167"/>
    </source>
</evidence>
<comment type="similarity">
    <text evidence="2">Belongs to the uracil-DNA glycosylase (UDG) superfamily. SMUG1 family.</text>
</comment>
<dbReference type="KEGG" id="dvv:114326871"/>
<keyword evidence="5" id="KW-0238">DNA-binding</keyword>